<gene>
    <name evidence="1" type="ORF">SELMODRAFT_422321</name>
</gene>
<keyword evidence="2" id="KW-1185">Reference proteome</keyword>
<evidence type="ECO:0008006" key="3">
    <source>
        <dbReference type="Google" id="ProtNLM"/>
    </source>
</evidence>
<proteinExistence type="predicted"/>
<name>D8SI16_SELML</name>
<evidence type="ECO:0000313" key="1">
    <source>
        <dbReference type="EMBL" id="EFJ15790.1"/>
    </source>
</evidence>
<reference evidence="1 2" key="1">
    <citation type="journal article" date="2011" name="Science">
        <title>The Selaginella genome identifies genetic changes associated with the evolution of vascular plants.</title>
        <authorList>
            <person name="Banks J.A."/>
            <person name="Nishiyama T."/>
            <person name="Hasebe M."/>
            <person name="Bowman J.L."/>
            <person name="Gribskov M."/>
            <person name="dePamphilis C."/>
            <person name="Albert V.A."/>
            <person name="Aono N."/>
            <person name="Aoyama T."/>
            <person name="Ambrose B.A."/>
            <person name="Ashton N.W."/>
            <person name="Axtell M.J."/>
            <person name="Barker E."/>
            <person name="Barker M.S."/>
            <person name="Bennetzen J.L."/>
            <person name="Bonawitz N.D."/>
            <person name="Chapple C."/>
            <person name="Cheng C."/>
            <person name="Correa L.G."/>
            <person name="Dacre M."/>
            <person name="DeBarry J."/>
            <person name="Dreyer I."/>
            <person name="Elias M."/>
            <person name="Engstrom E.M."/>
            <person name="Estelle M."/>
            <person name="Feng L."/>
            <person name="Finet C."/>
            <person name="Floyd S.K."/>
            <person name="Frommer W.B."/>
            <person name="Fujita T."/>
            <person name="Gramzow L."/>
            <person name="Gutensohn M."/>
            <person name="Harholt J."/>
            <person name="Hattori M."/>
            <person name="Heyl A."/>
            <person name="Hirai T."/>
            <person name="Hiwatashi Y."/>
            <person name="Ishikawa M."/>
            <person name="Iwata M."/>
            <person name="Karol K.G."/>
            <person name="Koehler B."/>
            <person name="Kolukisaoglu U."/>
            <person name="Kubo M."/>
            <person name="Kurata T."/>
            <person name="Lalonde S."/>
            <person name="Li K."/>
            <person name="Li Y."/>
            <person name="Litt A."/>
            <person name="Lyons E."/>
            <person name="Manning G."/>
            <person name="Maruyama T."/>
            <person name="Michael T.P."/>
            <person name="Mikami K."/>
            <person name="Miyazaki S."/>
            <person name="Morinaga S."/>
            <person name="Murata T."/>
            <person name="Mueller-Roeber B."/>
            <person name="Nelson D.R."/>
            <person name="Obara M."/>
            <person name="Oguri Y."/>
            <person name="Olmstead R.G."/>
            <person name="Onodera N."/>
            <person name="Petersen B.L."/>
            <person name="Pils B."/>
            <person name="Prigge M."/>
            <person name="Rensing S.A."/>
            <person name="Riano-Pachon D.M."/>
            <person name="Roberts A.W."/>
            <person name="Sato Y."/>
            <person name="Scheller H.V."/>
            <person name="Schulz B."/>
            <person name="Schulz C."/>
            <person name="Shakirov E.V."/>
            <person name="Shibagaki N."/>
            <person name="Shinohara N."/>
            <person name="Shippen D.E."/>
            <person name="Soerensen I."/>
            <person name="Sotooka R."/>
            <person name="Sugimoto N."/>
            <person name="Sugita M."/>
            <person name="Sumikawa N."/>
            <person name="Tanurdzic M."/>
            <person name="Theissen G."/>
            <person name="Ulvskov P."/>
            <person name="Wakazuki S."/>
            <person name="Weng J.K."/>
            <person name="Willats W.W."/>
            <person name="Wipf D."/>
            <person name="Wolf P.G."/>
            <person name="Yang L."/>
            <person name="Zimmer A.D."/>
            <person name="Zhu Q."/>
            <person name="Mitros T."/>
            <person name="Hellsten U."/>
            <person name="Loque D."/>
            <person name="Otillar R."/>
            <person name="Salamov A."/>
            <person name="Schmutz J."/>
            <person name="Shapiro H."/>
            <person name="Lindquist E."/>
            <person name="Lucas S."/>
            <person name="Rokhsar D."/>
            <person name="Grigoriev I.V."/>
        </authorList>
    </citation>
    <scope>NUCLEOTIDE SEQUENCE [LARGE SCALE GENOMIC DNA]</scope>
</reference>
<protein>
    <recommendedName>
        <fullName evidence="3">Pentatricopeptide repeat-containing protein</fullName>
    </recommendedName>
</protein>
<accession>D8SI16</accession>
<organism evidence="2">
    <name type="scientific">Selaginella moellendorffii</name>
    <name type="common">Spikemoss</name>
    <dbReference type="NCBI Taxonomy" id="88036"/>
    <lineage>
        <taxon>Eukaryota</taxon>
        <taxon>Viridiplantae</taxon>
        <taxon>Streptophyta</taxon>
        <taxon>Embryophyta</taxon>
        <taxon>Tracheophyta</taxon>
        <taxon>Lycopodiopsida</taxon>
        <taxon>Selaginellales</taxon>
        <taxon>Selaginellaceae</taxon>
        <taxon>Selaginella</taxon>
    </lineage>
</organism>
<dbReference type="HOGENOM" id="CLU_678632_0_0_1"/>
<sequence length="406" mass="45067">MYRIAGVSRMIRKRQRRESPPKLFSSRAHLPMGTHLPRARLPTAATAGKEISKKRMEDEKTWVWNCVIRDYGMLGRVECAREAFLQCPARNFLTWKLLADAYAHKGHYGKVLEIEDKIPAVMYQLAPPPPSPASIFDAVSLYQKGKRLAAWELLQVFCHEGNGRKLLFSALGKYKTVSMLLVFTSLLTYGDAQLFKLIRTMLKESSLTEESLIHLACCQGKKEVKRLEDYYHGLHLSKTRGVPVTQGVSGVPAEATRTAQEPATEGVPVEAPRAAKEPVTQGVVVTQGVPMEPATQGVPMEARAARERLEALYIKALFCVFGEDMRLKLKALKTLRAMRIAGAHCGDLLLGQGKSRADNYAKTLAIHAISEAEQLMALGDVPKECRPFVNALRSVLAKLRDDGVIC</sequence>
<dbReference type="AlphaFoldDB" id="D8SI16"/>
<dbReference type="EMBL" id="GL377621">
    <property type="protein sequence ID" value="EFJ15790.1"/>
    <property type="molecule type" value="Genomic_DNA"/>
</dbReference>
<dbReference type="KEGG" id="smo:SELMODRAFT_422321"/>
<dbReference type="Proteomes" id="UP000001514">
    <property type="component" value="Unassembled WGS sequence"/>
</dbReference>
<evidence type="ECO:0000313" key="2">
    <source>
        <dbReference type="Proteomes" id="UP000001514"/>
    </source>
</evidence>
<dbReference type="InParanoid" id="D8SI16"/>
<dbReference type="Gramene" id="EFJ15790">
    <property type="protein sequence ID" value="EFJ15790"/>
    <property type="gene ID" value="SELMODRAFT_422321"/>
</dbReference>